<organism evidence="1">
    <name type="scientific">Anopheles sinensis</name>
    <name type="common">Mosquito</name>
    <dbReference type="NCBI Taxonomy" id="74873"/>
    <lineage>
        <taxon>Eukaryota</taxon>
        <taxon>Metazoa</taxon>
        <taxon>Ecdysozoa</taxon>
        <taxon>Arthropoda</taxon>
        <taxon>Hexapoda</taxon>
        <taxon>Insecta</taxon>
        <taxon>Pterygota</taxon>
        <taxon>Neoptera</taxon>
        <taxon>Endopterygota</taxon>
        <taxon>Diptera</taxon>
        <taxon>Nematocera</taxon>
        <taxon>Culicoidea</taxon>
        <taxon>Culicidae</taxon>
        <taxon>Anophelinae</taxon>
        <taxon>Anopheles</taxon>
    </lineage>
</organism>
<proteinExistence type="predicted"/>
<evidence type="ECO:0000313" key="2">
    <source>
        <dbReference type="EnsemblMetazoa" id="ASIC020267-PA"/>
    </source>
</evidence>
<dbReference type="Proteomes" id="UP000030765">
    <property type="component" value="Unassembled WGS sequence"/>
</dbReference>
<dbReference type="AlphaFoldDB" id="A0A084WPB9"/>
<dbReference type="VEuPathDB" id="VectorBase:ASIC020267"/>
<name>A0A084WPB9_ANOSI</name>
<protein>
    <submittedName>
        <fullName evidence="1 2">Uncharacterized protein</fullName>
    </submittedName>
</protein>
<keyword evidence="3" id="KW-1185">Reference proteome</keyword>
<evidence type="ECO:0000313" key="3">
    <source>
        <dbReference type="Proteomes" id="UP000030765"/>
    </source>
</evidence>
<gene>
    <name evidence="1" type="ORF">ZHAS_00020267</name>
</gene>
<dbReference type="EMBL" id="ATLV01025021">
    <property type="status" value="NOT_ANNOTATED_CDS"/>
    <property type="molecule type" value="Genomic_DNA"/>
</dbReference>
<reference evidence="1 3" key="1">
    <citation type="journal article" date="2014" name="BMC Genomics">
        <title>Genome sequence of Anopheles sinensis provides insight into genetics basis of mosquito competence for malaria parasites.</title>
        <authorList>
            <person name="Zhou D."/>
            <person name="Zhang D."/>
            <person name="Ding G."/>
            <person name="Shi L."/>
            <person name="Hou Q."/>
            <person name="Ye Y."/>
            <person name="Xu Y."/>
            <person name="Zhou H."/>
            <person name="Xiong C."/>
            <person name="Li S."/>
            <person name="Yu J."/>
            <person name="Hong S."/>
            <person name="Yu X."/>
            <person name="Zou P."/>
            <person name="Chen C."/>
            <person name="Chang X."/>
            <person name="Wang W."/>
            <person name="Lv Y."/>
            <person name="Sun Y."/>
            <person name="Ma L."/>
            <person name="Shen B."/>
            <person name="Zhu C."/>
        </authorList>
    </citation>
    <scope>NUCLEOTIDE SEQUENCE [LARGE SCALE GENOMIC DNA]</scope>
</reference>
<reference evidence="2" key="2">
    <citation type="submission" date="2020-05" db="UniProtKB">
        <authorList>
            <consortium name="EnsemblMetazoa"/>
        </authorList>
    </citation>
    <scope>IDENTIFICATION</scope>
</reference>
<evidence type="ECO:0000313" key="1">
    <source>
        <dbReference type="EMBL" id="KFB52063.1"/>
    </source>
</evidence>
<dbReference type="EnsemblMetazoa" id="ASIC020267-RA">
    <property type="protein sequence ID" value="ASIC020267-PA"/>
    <property type="gene ID" value="ASIC020267"/>
</dbReference>
<accession>A0A084WPB9</accession>
<dbReference type="EMBL" id="KE525368">
    <property type="protein sequence ID" value="KFB52063.1"/>
    <property type="molecule type" value="Genomic_DNA"/>
</dbReference>
<sequence>MGAGGRTGCKKSEGSIIYYHQQSCHGKLVPGVGTARYASEGGPQNAEHTGWHKTTPNIGRPVLLFVSHGTEQNVCSGASVLRCFGAAGAAGSVNAVRIWCALERTTPVL</sequence>